<dbReference type="Pfam" id="PF00990">
    <property type="entry name" value="GGDEF"/>
    <property type="match status" value="1"/>
</dbReference>
<dbReference type="InterPro" id="IPR043128">
    <property type="entry name" value="Rev_trsase/Diguanyl_cyclase"/>
</dbReference>
<dbReference type="AlphaFoldDB" id="A0A7W6EAT5"/>
<dbReference type="PANTHER" id="PTHR45138:SF9">
    <property type="entry name" value="DIGUANYLATE CYCLASE DGCM-RELATED"/>
    <property type="match status" value="1"/>
</dbReference>
<comment type="caution">
    <text evidence="5">The sequence shown here is derived from an EMBL/GenBank/DDBJ whole genome shotgun (WGS) entry which is preliminary data.</text>
</comment>
<evidence type="ECO:0000313" key="5">
    <source>
        <dbReference type="EMBL" id="MBB3997915.1"/>
    </source>
</evidence>
<dbReference type="CDD" id="cd01949">
    <property type="entry name" value="GGDEF"/>
    <property type="match status" value="1"/>
</dbReference>
<sequence>MMPTLAAGQIIPPDQAMAAYRTQQRILALWDVGASQIERDNQDSRFAPALEAIRGRYFGTGFSFLSRIVERQSLRVNPALDIRKTAELYAETTAPIAELRDFYVERMIAQAEMRQHESLLAMLATLGLAATMVAAVPALAWIAYRQVLRPLLQIRSQIQAICDREPRPVLGDAGTVPQVRNLVRAVDTLWDREHEREALDVERHRLAERLKMLSETDQLTGLANRRGLDLALSAMSAQADDSLGFILVDVDHFKSINDRFGHSSGDRVLSEVANRLTHVAGSDGMVARYGGEEFAVAVADREIGTLLDLAESIRESIEATPVVVPTVGSIALTVSCGVAVESLPEARWDWLVEQADAALYEAKASGRNRVRATNGILRRWGPAERAEPDRQFPITEDAA</sequence>
<dbReference type="GO" id="GO:0043709">
    <property type="term" value="P:cell adhesion involved in single-species biofilm formation"/>
    <property type="evidence" value="ECO:0007669"/>
    <property type="project" value="TreeGrafter"/>
</dbReference>
<comment type="catalytic activity">
    <reaction evidence="2">
        <text>2 GTP = 3',3'-c-di-GMP + 2 diphosphate</text>
        <dbReference type="Rhea" id="RHEA:24898"/>
        <dbReference type="ChEBI" id="CHEBI:33019"/>
        <dbReference type="ChEBI" id="CHEBI:37565"/>
        <dbReference type="ChEBI" id="CHEBI:58805"/>
        <dbReference type="EC" id="2.7.7.65"/>
    </reaction>
</comment>
<name>A0A7W6EAT5_9HYPH</name>
<gene>
    <name evidence="5" type="ORF">GGR04_001753</name>
</gene>
<keyword evidence="3" id="KW-1133">Transmembrane helix</keyword>
<dbReference type="InterPro" id="IPR029787">
    <property type="entry name" value="Nucleotide_cyclase"/>
</dbReference>
<protein>
    <recommendedName>
        <fullName evidence="1">diguanylate cyclase</fullName>
        <ecNumber evidence="1">2.7.7.65</ecNumber>
    </recommendedName>
</protein>
<dbReference type="FunFam" id="3.30.70.270:FF:000001">
    <property type="entry name" value="Diguanylate cyclase domain protein"/>
    <property type="match status" value="1"/>
</dbReference>
<dbReference type="PANTHER" id="PTHR45138">
    <property type="entry name" value="REGULATORY COMPONENTS OF SENSORY TRANSDUCTION SYSTEM"/>
    <property type="match status" value="1"/>
</dbReference>
<dbReference type="SUPFAM" id="SSF55073">
    <property type="entry name" value="Nucleotide cyclase"/>
    <property type="match status" value="1"/>
</dbReference>
<dbReference type="InterPro" id="IPR000160">
    <property type="entry name" value="GGDEF_dom"/>
</dbReference>
<feature type="transmembrane region" description="Helical" evidence="3">
    <location>
        <begin position="119"/>
        <end position="144"/>
    </location>
</feature>
<dbReference type="GO" id="GO:0052621">
    <property type="term" value="F:diguanylate cyclase activity"/>
    <property type="evidence" value="ECO:0007669"/>
    <property type="project" value="UniProtKB-EC"/>
</dbReference>
<evidence type="ECO:0000259" key="4">
    <source>
        <dbReference type="PROSITE" id="PS50887"/>
    </source>
</evidence>
<dbReference type="Proteomes" id="UP000542776">
    <property type="component" value="Unassembled WGS sequence"/>
</dbReference>
<dbReference type="Gene3D" id="3.30.70.270">
    <property type="match status" value="1"/>
</dbReference>
<evidence type="ECO:0000256" key="2">
    <source>
        <dbReference type="ARBA" id="ARBA00034247"/>
    </source>
</evidence>
<dbReference type="InterPro" id="IPR050469">
    <property type="entry name" value="Diguanylate_Cyclase"/>
</dbReference>
<proteinExistence type="predicted"/>
<dbReference type="SMART" id="SM00267">
    <property type="entry name" value="GGDEF"/>
    <property type="match status" value="1"/>
</dbReference>
<dbReference type="EC" id="2.7.7.65" evidence="1"/>
<dbReference type="PROSITE" id="PS50887">
    <property type="entry name" value="GGDEF"/>
    <property type="match status" value="1"/>
</dbReference>
<organism evidence="5 6">
    <name type="scientific">Aureimonas pseudogalii</name>
    <dbReference type="NCBI Taxonomy" id="1744844"/>
    <lineage>
        <taxon>Bacteria</taxon>
        <taxon>Pseudomonadati</taxon>
        <taxon>Pseudomonadota</taxon>
        <taxon>Alphaproteobacteria</taxon>
        <taxon>Hyphomicrobiales</taxon>
        <taxon>Aurantimonadaceae</taxon>
        <taxon>Aureimonas</taxon>
    </lineage>
</organism>
<reference evidence="5 6" key="1">
    <citation type="submission" date="2020-08" db="EMBL/GenBank/DDBJ databases">
        <title>Genomic Encyclopedia of Type Strains, Phase IV (KMG-IV): sequencing the most valuable type-strain genomes for metagenomic binning, comparative biology and taxonomic classification.</title>
        <authorList>
            <person name="Goeker M."/>
        </authorList>
    </citation>
    <scope>NUCLEOTIDE SEQUENCE [LARGE SCALE GENOMIC DNA]</scope>
    <source>
        <strain evidence="5 6">DSM 102238</strain>
    </source>
</reference>
<keyword evidence="3" id="KW-0472">Membrane</keyword>
<keyword evidence="6" id="KW-1185">Reference proteome</keyword>
<evidence type="ECO:0000313" key="6">
    <source>
        <dbReference type="Proteomes" id="UP000542776"/>
    </source>
</evidence>
<accession>A0A7W6EAT5</accession>
<dbReference type="NCBIfam" id="TIGR00254">
    <property type="entry name" value="GGDEF"/>
    <property type="match status" value="1"/>
</dbReference>
<feature type="domain" description="GGDEF" evidence="4">
    <location>
        <begin position="241"/>
        <end position="375"/>
    </location>
</feature>
<dbReference type="EMBL" id="JACIEK010000003">
    <property type="protein sequence ID" value="MBB3997915.1"/>
    <property type="molecule type" value="Genomic_DNA"/>
</dbReference>
<dbReference type="GO" id="GO:1902201">
    <property type="term" value="P:negative regulation of bacterial-type flagellum-dependent cell motility"/>
    <property type="evidence" value="ECO:0007669"/>
    <property type="project" value="TreeGrafter"/>
</dbReference>
<keyword evidence="3" id="KW-0812">Transmembrane</keyword>
<evidence type="ECO:0000256" key="1">
    <source>
        <dbReference type="ARBA" id="ARBA00012528"/>
    </source>
</evidence>
<dbReference type="GO" id="GO:0005886">
    <property type="term" value="C:plasma membrane"/>
    <property type="evidence" value="ECO:0007669"/>
    <property type="project" value="TreeGrafter"/>
</dbReference>
<evidence type="ECO:0000256" key="3">
    <source>
        <dbReference type="SAM" id="Phobius"/>
    </source>
</evidence>